<keyword evidence="2" id="KW-1185">Reference proteome</keyword>
<reference evidence="1 2" key="1">
    <citation type="journal article" date="2014" name="World J. Microbiol. Biotechnol.">
        <title>Biodiversity and physiological characteristics of Antarctic and Arctic lichens-associated bacteria.</title>
        <authorList>
            <person name="Lee Y.M."/>
            <person name="Kim E.H."/>
            <person name="Lee H.K."/>
            <person name="Hong S.G."/>
        </authorList>
    </citation>
    <scope>NUCLEOTIDE SEQUENCE [LARGE SCALE GENOMIC DNA]</scope>
    <source>
        <strain evidence="1 2">PAMC 26569</strain>
        <plasmid evidence="1">unnamed1</plasmid>
    </source>
</reference>
<protein>
    <submittedName>
        <fullName evidence="1">Uncharacterized protein</fullName>
    </submittedName>
</protein>
<dbReference type="EMBL" id="CP053709">
    <property type="protein sequence ID" value="QKE92875.1"/>
    <property type="molecule type" value="Genomic_DNA"/>
</dbReference>
<accession>A0A6M8HXE1</accession>
<sequence length="63" mass="6867">MLQIFPDWSLKLAAHGPDGLIDGKASDQASLLNTAHRAAWVAVFESDLIPAVQGAVRWRIIDL</sequence>
<gene>
    <name evidence="1" type="ORF">HN018_21845</name>
</gene>
<dbReference type="KEGG" id="lck:HN018_21845"/>
<geneLocation type="plasmid" evidence="1 2">
    <name>unnamed1</name>
</geneLocation>
<dbReference type="RefSeq" id="WP_171836529.1">
    <property type="nucleotide sequence ID" value="NZ_CP053709.1"/>
</dbReference>
<keyword evidence="1" id="KW-0614">Plasmid</keyword>
<proteinExistence type="predicted"/>
<evidence type="ECO:0000313" key="1">
    <source>
        <dbReference type="EMBL" id="QKE92875.1"/>
    </source>
</evidence>
<dbReference type="Proteomes" id="UP000500767">
    <property type="component" value="Plasmid unnamed1"/>
</dbReference>
<name>A0A6M8HXE1_9PROT</name>
<dbReference type="AlphaFoldDB" id="A0A6M8HXE1"/>
<organism evidence="1 2">
    <name type="scientific">Lichenicola cladoniae</name>
    <dbReference type="NCBI Taxonomy" id="1484109"/>
    <lineage>
        <taxon>Bacteria</taxon>
        <taxon>Pseudomonadati</taxon>
        <taxon>Pseudomonadota</taxon>
        <taxon>Alphaproteobacteria</taxon>
        <taxon>Acetobacterales</taxon>
        <taxon>Acetobacteraceae</taxon>
        <taxon>Lichenicola</taxon>
    </lineage>
</organism>
<evidence type="ECO:0000313" key="2">
    <source>
        <dbReference type="Proteomes" id="UP000500767"/>
    </source>
</evidence>